<dbReference type="PANTHER" id="PTHR11847:SF4">
    <property type="entry name" value="LARGE RIBOSOMAL SUBUNIT PROTEIN EL15"/>
    <property type="match status" value="1"/>
</dbReference>
<dbReference type="GO" id="GO:0003735">
    <property type="term" value="F:structural constituent of ribosome"/>
    <property type="evidence" value="ECO:0007669"/>
    <property type="project" value="InterPro"/>
</dbReference>
<evidence type="ECO:0000256" key="1">
    <source>
        <dbReference type="ARBA" id="ARBA00006857"/>
    </source>
</evidence>
<gene>
    <name evidence="5" type="ORF">ENP77_04030</name>
</gene>
<comment type="caution">
    <text evidence="5">The sequence shown here is derived from an EMBL/GenBank/DDBJ whole genome shotgun (WGS) entry which is preliminary data.</text>
</comment>
<evidence type="ECO:0000256" key="2">
    <source>
        <dbReference type="ARBA" id="ARBA00022980"/>
    </source>
</evidence>
<dbReference type="InterPro" id="IPR000439">
    <property type="entry name" value="Ribosomal_eL15"/>
</dbReference>
<dbReference type="NCBIfam" id="NF003269">
    <property type="entry name" value="PRK04243.1"/>
    <property type="match status" value="1"/>
</dbReference>
<dbReference type="SUPFAM" id="SSF54189">
    <property type="entry name" value="Ribosomal proteins S24e, L23 and L15e"/>
    <property type="match status" value="1"/>
</dbReference>
<dbReference type="InterPro" id="IPR024794">
    <property type="entry name" value="Rbsml_eL15_core_dom_sf"/>
</dbReference>
<dbReference type="GO" id="GO:0022625">
    <property type="term" value="C:cytosolic large ribosomal subunit"/>
    <property type="evidence" value="ECO:0007669"/>
    <property type="project" value="TreeGrafter"/>
</dbReference>
<protein>
    <recommendedName>
        <fullName evidence="4">50S ribosomal protein L15e</fullName>
    </recommendedName>
</protein>
<keyword evidence="3" id="KW-0687">Ribonucleoprotein</keyword>
<evidence type="ECO:0000256" key="4">
    <source>
        <dbReference type="ARBA" id="ARBA00035535"/>
    </source>
</evidence>
<evidence type="ECO:0000313" key="5">
    <source>
        <dbReference type="EMBL" id="HEB48942.1"/>
    </source>
</evidence>
<dbReference type="Gene3D" id="3.40.1120.10">
    <property type="entry name" value="Ribosomal protein l15e"/>
    <property type="match status" value="1"/>
</dbReference>
<evidence type="ECO:0000256" key="3">
    <source>
        <dbReference type="ARBA" id="ARBA00023274"/>
    </source>
</evidence>
<dbReference type="SMART" id="SM01384">
    <property type="entry name" value="Ribosomal_L15e"/>
    <property type="match status" value="1"/>
</dbReference>
<dbReference type="PANTHER" id="PTHR11847">
    <property type="entry name" value="RIBOSOMAL PROTEIN L15"/>
    <property type="match status" value="1"/>
</dbReference>
<proteinExistence type="inferred from homology"/>
<comment type="similarity">
    <text evidence="1">Belongs to the eukaryotic ribosomal protein eL15 family.</text>
</comment>
<dbReference type="GO" id="GO:0002181">
    <property type="term" value="P:cytoplasmic translation"/>
    <property type="evidence" value="ECO:0007669"/>
    <property type="project" value="TreeGrafter"/>
</dbReference>
<accession>A0A7C1TAH3</accession>
<reference evidence="5" key="1">
    <citation type="journal article" date="2020" name="mSystems">
        <title>Genome- and Community-Level Interaction Insights into Carbon Utilization and Element Cycling Functions of Hydrothermarchaeota in Hydrothermal Sediment.</title>
        <authorList>
            <person name="Zhou Z."/>
            <person name="Liu Y."/>
            <person name="Xu W."/>
            <person name="Pan J."/>
            <person name="Luo Z.H."/>
            <person name="Li M."/>
        </authorList>
    </citation>
    <scope>NUCLEOTIDE SEQUENCE [LARGE SCALE GENOMIC DNA]</scope>
    <source>
        <strain evidence="5">SpSt-25</strain>
    </source>
</reference>
<name>A0A7C1TAH3_THEPE</name>
<dbReference type="EMBL" id="DSKP01000142">
    <property type="protein sequence ID" value="HEB48942.1"/>
    <property type="molecule type" value="Genomic_DNA"/>
</dbReference>
<organism evidence="5">
    <name type="scientific">Thermofilum pendens</name>
    <dbReference type="NCBI Taxonomy" id="2269"/>
    <lineage>
        <taxon>Archaea</taxon>
        <taxon>Thermoproteota</taxon>
        <taxon>Thermoprotei</taxon>
        <taxon>Thermofilales</taxon>
        <taxon>Thermofilaceae</taxon>
        <taxon>Thermofilum</taxon>
    </lineage>
</organism>
<dbReference type="GO" id="GO:0003723">
    <property type="term" value="F:RNA binding"/>
    <property type="evidence" value="ECO:0007669"/>
    <property type="project" value="TreeGrafter"/>
</dbReference>
<dbReference type="AlphaFoldDB" id="A0A7C1TAH3"/>
<dbReference type="InterPro" id="IPR012678">
    <property type="entry name" value="Ribosomal_uL23/eL15/eS24_sf"/>
</dbReference>
<keyword evidence="2 5" id="KW-0689">Ribosomal protein</keyword>
<dbReference type="Pfam" id="PF00827">
    <property type="entry name" value="Ribosomal_L15e"/>
    <property type="match status" value="1"/>
</dbReference>
<sequence>MGYFKYLAKLWRRPMEGEHGALMRERMVKWRREPTVVRVERPLRPNRAHALGYKAKPGYVVVRVRVRKGGLNRPRPRSGRRPKRMGVAGYSPHKSAQWIAEERAARKFPNLVVLGSYWVGEDGMYKWYEVVMADPNHPAVRRDLERRWISGYRVKKLRKLSREEALKILSRLSLEGQESGGGEAQNSLEQ</sequence>